<evidence type="ECO:0000313" key="3">
    <source>
        <dbReference type="Proteomes" id="UP000600449"/>
    </source>
</evidence>
<reference evidence="2 3" key="1">
    <citation type="journal article" date="2014" name="Int. J. Syst. Evol. Microbiol.">
        <title>Complete genome sequence of Corynebacterium casei LMG S-19264T (=DSM 44701T), isolated from a smear-ripened cheese.</title>
        <authorList>
            <consortium name="US DOE Joint Genome Institute (JGI-PGF)"/>
            <person name="Walter F."/>
            <person name="Albersmeier A."/>
            <person name="Kalinowski J."/>
            <person name="Ruckert C."/>
        </authorList>
    </citation>
    <scope>NUCLEOTIDE SEQUENCE [LARGE SCALE GENOMIC DNA]</scope>
    <source>
        <strain evidence="2 3">CGMCC 1.9161</strain>
    </source>
</reference>
<keyword evidence="1" id="KW-0732">Signal</keyword>
<name>A0A917Q911_9HYPH</name>
<dbReference type="RefSeq" id="WP_188913490.1">
    <property type="nucleotide sequence ID" value="NZ_BMMF01000007.1"/>
</dbReference>
<feature type="chain" id="PRO_5037112816" evidence="1">
    <location>
        <begin position="31"/>
        <end position="92"/>
    </location>
</feature>
<sequence>MRRVVALTAFLALGAALSLSFMLVPTEASRAASETGDFVIPAADGYGATRCLERGEECGAIVAQSWCNAHGFSRAVRFGAGEEGALAISCAR</sequence>
<evidence type="ECO:0000256" key="1">
    <source>
        <dbReference type="SAM" id="SignalP"/>
    </source>
</evidence>
<protein>
    <submittedName>
        <fullName evidence="2">Uncharacterized protein</fullName>
    </submittedName>
</protein>
<comment type="caution">
    <text evidence="2">The sequence shown here is derived from an EMBL/GenBank/DDBJ whole genome shotgun (WGS) entry which is preliminary data.</text>
</comment>
<organism evidence="2 3">
    <name type="scientific">Salinarimonas ramus</name>
    <dbReference type="NCBI Taxonomy" id="690164"/>
    <lineage>
        <taxon>Bacteria</taxon>
        <taxon>Pseudomonadati</taxon>
        <taxon>Pseudomonadota</taxon>
        <taxon>Alphaproteobacteria</taxon>
        <taxon>Hyphomicrobiales</taxon>
        <taxon>Salinarimonadaceae</taxon>
        <taxon>Salinarimonas</taxon>
    </lineage>
</organism>
<feature type="signal peptide" evidence="1">
    <location>
        <begin position="1"/>
        <end position="30"/>
    </location>
</feature>
<dbReference type="Proteomes" id="UP000600449">
    <property type="component" value="Unassembled WGS sequence"/>
</dbReference>
<keyword evidence="3" id="KW-1185">Reference proteome</keyword>
<proteinExistence type="predicted"/>
<evidence type="ECO:0000313" key="2">
    <source>
        <dbReference type="EMBL" id="GGK37224.1"/>
    </source>
</evidence>
<dbReference type="EMBL" id="BMMF01000007">
    <property type="protein sequence ID" value="GGK37224.1"/>
    <property type="molecule type" value="Genomic_DNA"/>
</dbReference>
<dbReference type="AlphaFoldDB" id="A0A917Q911"/>
<accession>A0A917Q911</accession>
<gene>
    <name evidence="2" type="ORF">GCM10011322_25340</name>
</gene>